<reference evidence="3 4" key="1">
    <citation type="journal article" date="2002" name="Int. J. Syst. Evol. Microbiol.">
        <title>Sphingopyxis witflariensis sp. nov., isolated from activated sludge.</title>
        <authorList>
            <person name="Kampfer P."/>
            <person name="Witzenberger R."/>
            <person name="Denner E.B."/>
            <person name="Busse H.J."/>
            <person name="Neef A."/>
        </authorList>
    </citation>
    <scope>NUCLEOTIDE SEQUENCE [LARGE SCALE GENOMIC DNA]</scope>
    <source>
        <strain evidence="3 4">DSM 14551</strain>
    </source>
</reference>
<dbReference type="Pfam" id="PF01548">
    <property type="entry name" value="DEDD_Tnp_IS110"/>
    <property type="match status" value="1"/>
</dbReference>
<sequence>MKRGKTDAADAEAICEAVSRPTMRFVPIKSKEQQALLSMHRARDLFVKQRTQLINMMRGMLAEFGITIPEGIGRALIKARQIVEGEALDTPAEASQMAAVLGEQALNIHLRLREIDRALAACQRENAAALRVATVPGVGPITATAIVASVPTPELFASGRQFAA</sequence>
<feature type="domain" description="Transposase IS116/IS110/IS902 C-terminal" evidence="2">
    <location>
        <begin position="131"/>
        <end position="164"/>
    </location>
</feature>
<organism evidence="3 4">
    <name type="scientific">Sphingopyxis witflariensis</name>
    <dbReference type="NCBI Taxonomy" id="173675"/>
    <lineage>
        <taxon>Bacteria</taxon>
        <taxon>Pseudomonadati</taxon>
        <taxon>Pseudomonadota</taxon>
        <taxon>Alphaproteobacteria</taxon>
        <taxon>Sphingomonadales</taxon>
        <taxon>Sphingomonadaceae</taxon>
        <taxon>Sphingopyxis</taxon>
    </lineage>
</organism>
<dbReference type="OrthoDB" id="5289737at2"/>
<dbReference type="Proteomes" id="UP000197097">
    <property type="component" value="Unassembled WGS sequence"/>
</dbReference>
<feature type="domain" description="Transposase IS110-like N-terminal" evidence="1">
    <location>
        <begin position="3"/>
        <end position="64"/>
    </location>
</feature>
<gene>
    <name evidence="3" type="ORF">CDQ91_17225</name>
</gene>
<name>A0A246JJW7_9SPHN</name>
<dbReference type="EMBL" id="NISJ01000011">
    <property type="protein sequence ID" value="OWQ92891.1"/>
    <property type="molecule type" value="Genomic_DNA"/>
</dbReference>
<keyword evidence="4" id="KW-1185">Reference proteome</keyword>
<evidence type="ECO:0000259" key="1">
    <source>
        <dbReference type="Pfam" id="PF01548"/>
    </source>
</evidence>
<dbReference type="InterPro" id="IPR003346">
    <property type="entry name" value="Transposase_20"/>
</dbReference>
<dbReference type="GO" id="GO:0006313">
    <property type="term" value="P:DNA transposition"/>
    <property type="evidence" value="ECO:0007669"/>
    <property type="project" value="InterPro"/>
</dbReference>
<dbReference type="InterPro" id="IPR002525">
    <property type="entry name" value="Transp_IS110-like_N"/>
</dbReference>
<dbReference type="GO" id="GO:0004803">
    <property type="term" value="F:transposase activity"/>
    <property type="evidence" value="ECO:0007669"/>
    <property type="project" value="InterPro"/>
</dbReference>
<evidence type="ECO:0000313" key="4">
    <source>
        <dbReference type="Proteomes" id="UP000197097"/>
    </source>
</evidence>
<evidence type="ECO:0000259" key="2">
    <source>
        <dbReference type="Pfam" id="PF02371"/>
    </source>
</evidence>
<comment type="caution">
    <text evidence="3">The sequence shown here is derived from an EMBL/GenBank/DDBJ whole genome shotgun (WGS) entry which is preliminary data.</text>
</comment>
<dbReference type="PANTHER" id="PTHR33055:SF3">
    <property type="entry name" value="PUTATIVE TRANSPOSASE FOR IS117-RELATED"/>
    <property type="match status" value="1"/>
</dbReference>
<evidence type="ECO:0000313" key="3">
    <source>
        <dbReference type="EMBL" id="OWQ92891.1"/>
    </source>
</evidence>
<dbReference type="Pfam" id="PF02371">
    <property type="entry name" value="Transposase_20"/>
    <property type="match status" value="1"/>
</dbReference>
<protein>
    <submittedName>
        <fullName evidence="3">Uncharacterized protein</fullName>
    </submittedName>
</protein>
<accession>A0A246JJW7</accession>
<dbReference type="GO" id="GO:0003677">
    <property type="term" value="F:DNA binding"/>
    <property type="evidence" value="ECO:0007669"/>
    <property type="project" value="InterPro"/>
</dbReference>
<dbReference type="PANTHER" id="PTHR33055">
    <property type="entry name" value="TRANSPOSASE FOR INSERTION SEQUENCE ELEMENT IS1111A"/>
    <property type="match status" value="1"/>
</dbReference>
<dbReference type="InterPro" id="IPR047650">
    <property type="entry name" value="Transpos_IS110"/>
</dbReference>
<proteinExistence type="predicted"/>
<dbReference type="AlphaFoldDB" id="A0A246JJW7"/>
<dbReference type="NCBIfam" id="NF033542">
    <property type="entry name" value="transpos_IS110"/>
    <property type="match status" value="1"/>
</dbReference>